<comment type="caution">
    <text evidence="5">The sequence shown here is derived from an EMBL/GenBank/DDBJ whole genome shotgun (WGS) entry which is preliminary data.</text>
</comment>
<feature type="region of interest" description="Disordered" evidence="3">
    <location>
        <begin position="1"/>
        <end position="21"/>
    </location>
</feature>
<proteinExistence type="predicted"/>
<name>A0A1Z5J6Z2_FISSO</name>
<evidence type="ECO:0000256" key="3">
    <source>
        <dbReference type="SAM" id="MobiDB-lite"/>
    </source>
</evidence>
<dbReference type="OrthoDB" id="49060at2759"/>
<keyword evidence="6" id="KW-1185">Reference proteome</keyword>
<evidence type="ECO:0000313" key="5">
    <source>
        <dbReference type="EMBL" id="GAX09551.1"/>
    </source>
</evidence>
<dbReference type="InterPro" id="IPR009071">
    <property type="entry name" value="HMG_box_dom"/>
</dbReference>
<evidence type="ECO:0000259" key="4">
    <source>
        <dbReference type="PROSITE" id="PS50118"/>
    </source>
</evidence>
<dbReference type="CDD" id="cd00084">
    <property type="entry name" value="HMG-box_SF"/>
    <property type="match status" value="1"/>
</dbReference>
<sequence>MEKQKSDKARTKTGPKRPMSAYNFFFKEEKTKWLNENKKGVMDDGQSGSRFKAMTNAVSSKWKTLSEEEKAPFVKMAEEAMKEYRKIKSAFSEKTLEDAKLLQSTRKRKAEAQPGSLDTEIQQSQNAQPQQRSTFSASQHATSPSLPLGISSLGLNPGLLPQIERPESALQFLPFFSTTNPQQSDLFSRLRFSNPQSVAMPPFLPVPSNHQPSVAPTMLQVPANSSQAALLLQLNALEQQTYRRQLVDNMQLLQNRQELELANRLRESNMLRQLLANRPADAELLPSGSAVSVLEEILRNNATNLPNNSDIPRNSRQP</sequence>
<dbReference type="InParanoid" id="A0A1Z5J6Z2"/>
<feature type="DNA-binding region" description="HMG box" evidence="2">
    <location>
        <begin position="15"/>
        <end position="92"/>
    </location>
</feature>
<feature type="region of interest" description="Disordered" evidence="3">
    <location>
        <begin position="104"/>
        <end position="143"/>
    </location>
</feature>
<reference evidence="5 6" key="1">
    <citation type="journal article" date="2015" name="Plant Cell">
        <title>Oil accumulation by the oleaginous diatom Fistulifera solaris as revealed by the genome and transcriptome.</title>
        <authorList>
            <person name="Tanaka T."/>
            <person name="Maeda Y."/>
            <person name="Veluchamy A."/>
            <person name="Tanaka M."/>
            <person name="Abida H."/>
            <person name="Marechal E."/>
            <person name="Bowler C."/>
            <person name="Muto M."/>
            <person name="Sunaga Y."/>
            <person name="Tanaka M."/>
            <person name="Yoshino T."/>
            <person name="Taniguchi T."/>
            <person name="Fukuda Y."/>
            <person name="Nemoto M."/>
            <person name="Matsumoto M."/>
            <person name="Wong P.S."/>
            <person name="Aburatani S."/>
            <person name="Fujibuchi W."/>
        </authorList>
    </citation>
    <scope>NUCLEOTIDE SEQUENCE [LARGE SCALE GENOMIC DNA]</scope>
    <source>
        <strain evidence="5 6">JPCC DA0580</strain>
    </source>
</reference>
<feature type="compositionally biased region" description="Basic and acidic residues" evidence="3">
    <location>
        <begin position="1"/>
        <end position="10"/>
    </location>
</feature>
<feature type="compositionally biased region" description="Low complexity" evidence="3">
    <location>
        <begin position="122"/>
        <end position="131"/>
    </location>
</feature>
<accession>A0A1Z5J6Z2</accession>
<dbReference type="InterPro" id="IPR050342">
    <property type="entry name" value="HMGB"/>
</dbReference>
<dbReference type="EMBL" id="BDSP01000008">
    <property type="protein sequence ID" value="GAX09551.1"/>
    <property type="molecule type" value="Genomic_DNA"/>
</dbReference>
<keyword evidence="1 2" id="KW-0238">DNA-binding</keyword>
<dbReference type="Proteomes" id="UP000198406">
    <property type="component" value="Unassembled WGS sequence"/>
</dbReference>
<organism evidence="5 6">
    <name type="scientific">Fistulifera solaris</name>
    <name type="common">Oleaginous diatom</name>
    <dbReference type="NCBI Taxonomy" id="1519565"/>
    <lineage>
        <taxon>Eukaryota</taxon>
        <taxon>Sar</taxon>
        <taxon>Stramenopiles</taxon>
        <taxon>Ochrophyta</taxon>
        <taxon>Bacillariophyta</taxon>
        <taxon>Bacillariophyceae</taxon>
        <taxon>Bacillariophycidae</taxon>
        <taxon>Naviculales</taxon>
        <taxon>Naviculaceae</taxon>
        <taxon>Fistulifera</taxon>
    </lineage>
</organism>
<keyword evidence="2" id="KW-0539">Nucleus</keyword>
<protein>
    <recommendedName>
        <fullName evidence="4">HMG box domain-containing protein</fullName>
    </recommendedName>
</protein>
<dbReference type="GO" id="GO:0005634">
    <property type="term" value="C:nucleus"/>
    <property type="evidence" value="ECO:0007669"/>
    <property type="project" value="UniProtKB-UniRule"/>
</dbReference>
<dbReference type="PANTHER" id="PTHR48112">
    <property type="entry name" value="HIGH MOBILITY GROUP PROTEIN DSP1"/>
    <property type="match status" value="1"/>
</dbReference>
<feature type="domain" description="HMG box" evidence="4">
    <location>
        <begin position="15"/>
        <end position="92"/>
    </location>
</feature>
<feature type="compositionally biased region" description="Polar residues" evidence="3">
    <location>
        <begin position="132"/>
        <end position="142"/>
    </location>
</feature>
<evidence type="ECO:0000256" key="1">
    <source>
        <dbReference type="ARBA" id="ARBA00023125"/>
    </source>
</evidence>
<dbReference type="InterPro" id="IPR036910">
    <property type="entry name" value="HMG_box_dom_sf"/>
</dbReference>
<evidence type="ECO:0000313" key="6">
    <source>
        <dbReference type="Proteomes" id="UP000198406"/>
    </source>
</evidence>
<dbReference type="SMART" id="SM00398">
    <property type="entry name" value="HMG"/>
    <property type="match status" value="1"/>
</dbReference>
<dbReference type="SUPFAM" id="SSF47095">
    <property type="entry name" value="HMG-box"/>
    <property type="match status" value="1"/>
</dbReference>
<dbReference type="AlphaFoldDB" id="A0A1Z5J6Z2"/>
<dbReference type="Pfam" id="PF09011">
    <property type="entry name" value="HMG_box_2"/>
    <property type="match status" value="1"/>
</dbReference>
<dbReference type="GO" id="GO:0003677">
    <property type="term" value="F:DNA binding"/>
    <property type="evidence" value="ECO:0007669"/>
    <property type="project" value="UniProtKB-UniRule"/>
</dbReference>
<gene>
    <name evidence="5" type="ORF">FisN_16Lh247</name>
</gene>
<evidence type="ECO:0000256" key="2">
    <source>
        <dbReference type="PROSITE-ProRule" id="PRU00267"/>
    </source>
</evidence>
<dbReference type="Gene3D" id="1.10.30.10">
    <property type="entry name" value="High mobility group box domain"/>
    <property type="match status" value="1"/>
</dbReference>
<dbReference type="PROSITE" id="PS50118">
    <property type="entry name" value="HMG_BOX_2"/>
    <property type="match status" value="1"/>
</dbReference>
<dbReference type="PANTHER" id="PTHR48112:SF22">
    <property type="entry name" value="MITOCHONDRIAL TRANSCRIPTION FACTOR A, ISOFORM B"/>
    <property type="match status" value="1"/>
</dbReference>